<dbReference type="PROSITE" id="PS50075">
    <property type="entry name" value="CARRIER"/>
    <property type="match status" value="1"/>
</dbReference>
<dbReference type="InterPro" id="IPR036736">
    <property type="entry name" value="ACP-like_sf"/>
</dbReference>
<organism evidence="2 4">
    <name type="scientific">Chryseobacterium gallinarum</name>
    <dbReference type="NCBI Taxonomy" id="1324352"/>
    <lineage>
        <taxon>Bacteria</taxon>
        <taxon>Pseudomonadati</taxon>
        <taxon>Bacteroidota</taxon>
        <taxon>Flavobacteriia</taxon>
        <taxon>Flavobacteriales</taxon>
        <taxon>Weeksellaceae</taxon>
        <taxon>Chryseobacterium group</taxon>
        <taxon>Chryseobacterium</taxon>
    </lineage>
</organism>
<dbReference type="KEGG" id="cgn:OK18_09445"/>
<keyword evidence="5" id="KW-1185">Reference proteome</keyword>
<dbReference type="SUPFAM" id="SSF47336">
    <property type="entry name" value="ACP-like"/>
    <property type="match status" value="1"/>
</dbReference>
<dbReference type="Proteomes" id="UP000035213">
    <property type="component" value="Chromosome"/>
</dbReference>
<evidence type="ECO:0000259" key="1">
    <source>
        <dbReference type="PROSITE" id="PS50075"/>
    </source>
</evidence>
<evidence type="ECO:0000313" key="5">
    <source>
        <dbReference type="Proteomes" id="UP000501570"/>
    </source>
</evidence>
<feature type="domain" description="Carrier" evidence="1">
    <location>
        <begin position="1"/>
        <end position="74"/>
    </location>
</feature>
<dbReference type="Gene3D" id="1.10.1200.10">
    <property type="entry name" value="ACP-like"/>
    <property type="match status" value="1"/>
</dbReference>
<protein>
    <submittedName>
        <fullName evidence="3">Acyl carrier protein</fullName>
    </submittedName>
</protein>
<dbReference type="Pfam" id="PF00550">
    <property type="entry name" value="PP-binding"/>
    <property type="match status" value="1"/>
</dbReference>
<proteinExistence type="predicted"/>
<evidence type="ECO:0000313" key="4">
    <source>
        <dbReference type="Proteomes" id="UP000035213"/>
    </source>
</evidence>
<dbReference type="EMBL" id="CP009928">
    <property type="protein sequence ID" value="AKK74878.1"/>
    <property type="molecule type" value="Genomic_DNA"/>
</dbReference>
<dbReference type="PATRIC" id="fig|1324352.5.peg.1979"/>
<dbReference type="Proteomes" id="UP000501570">
    <property type="component" value="Chromosome"/>
</dbReference>
<dbReference type="AlphaFoldDB" id="A0A0G3MAB1"/>
<sequence>MKTSIFLEKLQEELGESQTLHLETRLKELENYDSISFLSIIAFVDENFNRQIDTDQFKDMETISDLVTIIGKENFEDE</sequence>
<evidence type="ECO:0000313" key="3">
    <source>
        <dbReference type="EMBL" id="QIY91433.1"/>
    </source>
</evidence>
<dbReference type="STRING" id="1324352.OK18_09445"/>
<accession>A0A0G3MAB1</accession>
<evidence type="ECO:0000313" key="2">
    <source>
        <dbReference type="EMBL" id="AKK74878.1"/>
    </source>
</evidence>
<name>A0A0G3MAB1_CHRGL</name>
<dbReference type="EMBL" id="CP050995">
    <property type="protein sequence ID" value="QIY91433.1"/>
    <property type="molecule type" value="Genomic_DNA"/>
</dbReference>
<reference evidence="2 4" key="1">
    <citation type="submission" date="2014-11" db="EMBL/GenBank/DDBJ databases">
        <authorList>
            <person name="Park G.-S."/>
            <person name="Hong S.-J."/>
            <person name="Jung B.K."/>
            <person name="Khan A.R."/>
            <person name="Kwak Y."/>
            <person name="Shin J.-H."/>
        </authorList>
    </citation>
    <scope>NUCLEOTIDE SEQUENCE [LARGE SCALE GENOMIC DNA]</scope>
    <source>
        <strain evidence="2 4">DSM 27622</strain>
    </source>
</reference>
<reference evidence="3 5" key="2">
    <citation type="submission" date="2019-09" db="EMBL/GenBank/DDBJ databases">
        <title>FDA dAtabase for Regulatory Grade micrObial Sequences (FDA-ARGOS): Supporting development and validation of Infectious Disease Dx tests.</title>
        <authorList>
            <person name="Sciortino C."/>
            <person name="Tallon L."/>
            <person name="Sadzewicz L."/>
            <person name="Vavikolanu K."/>
            <person name="Mehta A."/>
            <person name="Aluvathingal J."/>
            <person name="Nadendla S."/>
            <person name="Nandy P."/>
            <person name="Geyer C."/>
            <person name="Yan Y."/>
            <person name="Sichtig H."/>
        </authorList>
    </citation>
    <scope>NUCLEOTIDE SEQUENCE [LARGE SCALE GENOMIC DNA]</scope>
    <source>
        <strain evidence="3 5">FDAARGOS_636</strain>
    </source>
</reference>
<dbReference type="InterPro" id="IPR009081">
    <property type="entry name" value="PP-bd_ACP"/>
</dbReference>
<dbReference type="RefSeq" id="WP_157837417.1">
    <property type="nucleotide sequence ID" value="NZ_CP009928.1"/>
</dbReference>
<gene>
    <name evidence="3" type="ORF">FOB44_12615</name>
    <name evidence="2" type="ORF">OK18_09445</name>
</gene>